<comment type="caution">
    <text evidence="6">Lacks conserved residue(s) required for the propagation of feature annotation.</text>
</comment>
<evidence type="ECO:0000256" key="3">
    <source>
        <dbReference type="ARBA" id="ARBA00023015"/>
    </source>
</evidence>
<evidence type="ECO:0000256" key="1">
    <source>
        <dbReference type="ARBA" id="ARBA00022553"/>
    </source>
</evidence>
<dbReference type="SUPFAM" id="SSF46894">
    <property type="entry name" value="C-terminal effector domain of the bipartite response regulators"/>
    <property type="match status" value="1"/>
</dbReference>
<evidence type="ECO:0000256" key="7">
    <source>
        <dbReference type="PROSITE-ProRule" id="PRU01091"/>
    </source>
</evidence>
<dbReference type="PROSITE" id="PS51755">
    <property type="entry name" value="OMPR_PHOB"/>
    <property type="match status" value="1"/>
</dbReference>
<dbReference type="GO" id="GO:0005829">
    <property type="term" value="C:cytosol"/>
    <property type="evidence" value="ECO:0007669"/>
    <property type="project" value="TreeGrafter"/>
</dbReference>
<evidence type="ECO:0000256" key="4">
    <source>
        <dbReference type="ARBA" id="ARBA00023125"/>
    </source>
</evidence>
<feature type="domain" description="Response regulatory" evidence="8">
    <location>
        <begin position="2"/>
        <end position="116"/>
    </location>
</feature>
<dbReference type="Pfam" id="PF00072">
    <property type="entry name" value="Response_reg"/>
    <property type="match status" value="1"/>
</dbReference>
<evidence type="ECO:0000256" key="6">
    <source>
        <dbReference type="PROSITE-ProRule" id="PRU00169"/>
    </source>
</evidence>
<keyword evidence="3" id="KW-0805">Transcription regulation</keyword>
<dbReference type="SMART" id="SM00448">
    <property type="entry name" value="REC"/>
    <property type="match status" value="1"/>
</dbReference>
<evidence type="ECO:0000313" key="11">
    <source>
        <dbReference type="Proteomes" id="UP000576550"/>
    </source>
</evidence>
<evidence type="ECO:0000256" key="5">
    <source>
        <dbReference type="ARBA" id="ARBA00023163"/>
    </source>
</evidence>
<dbReference type="GO" id="GO:0000976">
    <property type="term" value="F:transcription cis-regulatory region binding"/>
    <property type="evidence" value="ECO:0007669"/>
    <property type="project" value="TreeGrafter"/>
</dbReference>
<dbReference type="GO" id="GO:0032993">
    <property type="term" value="C:protein-DNA complex"/>
    <property type="evidence" value="ECO:0007669"/>
    <property type="project" value="TreeGrafter"/>
</dbReference>
<sequence length="227" mass="26279">MNILIIENSYTLGQIMSKTLDSYGYKVSIDNDSFSNKKLVKRKLFDFVILNTNLGGEKSFEILDFIIENSPETKILGVCNKGSWTEKVSFLNHGGDDVLTYPFPIQELLARIQSLTRRPKSYIDQNISLGDLTLDLNTKSIYRGNQEIEVRNKEYDLFEYLVRNKERPISRCELLDHVWDFRDYVGSNTIDVHVNRLREKLEDKDIIETVHGVGYVVKDRDTETKAS</sequence>
<dbReference type="InterPro" id="IPR039420">
    <property type="entry name" value="WalR-like"/>
</dbReference>
<feature type="DNA-binding region" description="OmpR/PhoB-type" evidence="7">
    <location>
        <begin position="124"/>
        <end position="219"/>
    </location>
</feature>
<name>A0A832QDV7_9BACT</name>
<dbReference type="GO" id="GO:0000156">
    <property type="term" value="F:phosphorelay response regulator activity"/>
    <property type="evidence" value="ECO:0007669"/>
    <property type="project" value="TreeGrafter"/>
</dbReference>
<dbReference type="AlphaFoldDB" id="A0A832QDV7"/>
<dbReference type="Pfam" id="PF00486">
    <property type="entry name" value="Trans_reg_C"/>
    <property type="match status" value="1"/>
</dbReference>
<keyword evidence="2" id="KW-0902">Two-component regulatory system</keyword>
<keyword evidence="5" id="KW-0804">Transcription</keyword>
<dbReference type="SMART" id="SM00862">
    <property type="entry name" value="Trans_reg_C"/>
    <property type="match status" value="1"/>
</dbReference>
<keyword evidence="1" id="KW-0597">Phosphoprotein</keyword>
<dbReference type="InterPro" id="IPR001789">
    <property type="entry name" value="Sig_transdc_resp-reg_receiver"/>
</dbReference>
<keyword evidence="4 7" id="KW-0238">DNA-binding</keyword>
<dbReference type="InterPro" id="IPR016032">
    <property type="entry name" value="Sig_transdc_resp-reg_C-effctor"/>
</dbReference>
<proteinExistence type="predicted"/>
<dbReference type="InterPro" id="IPR001867">
    <property type="entry name" value="OmpR/PhoB-type_DNA-bd"/>
</dbReference>
<dbReference type="EMBL" id="DUTP01000005">
    <property type="protein sequence ID" value="HHX99593.1"/>
    <property type="molecule type" value="Genomic_DNA"/>
</dbReference>
<dbReference type="PANTHER" id="PTHR48111:SF22">
    <property type="entry name" value="REGULATOR OF RPOS"/>
    <property type="match status" value="1"/>
</dbReference>
<dbReference type="PANTHER" id="PTHR48111">
    <property type="entry name" value="REGULATOR OF RPOS"/>
    <property type="match status" value="1"/>
</dbReference>
<dbReference type="SUPFAM" id="SSF52172">
    <property type="entry name" value="CheY-like"/>
    <property type="match status" value="1"/>
</dbReference>
<comment type="caution">
    <text evidence="10">The sequence shown here is derived from an EMBL/GenBank/DDBJ whole genome shotgun (WGS) entry which is preliminary data.</text>
</comment>
<gene>
    <name evidence="10" type="ORF">GX533_02890</name>
</gene>
<dbReference type="PROSITE" id="PS50110">
    <property type="entry name" value="RESPONSE_REGULATORY"/>
    <property type="match status" value="1"/>
</dbReference>
<dbReference type="GO" id="GO:0006355">
    <property type="term" value="P:regulation of DNA-templated transcription"/>
    <property type="evidence" value="ECO:0007669"/>
    <property type="project" value="InterPro"/>
</dbReference>
<dbReference type="CDD" id="cd00383">
    <property type="entry name" value="trans_reg_C"/>
    <property type="match status" value="1"/>
</dbReference>
<accession>A0A832QDV7</accession>
<feature type="domain" description="OmpR/PhoB-type" evidence="9">
    <location>
        <begin position="124"/>
        <end position="219"/>
    </location>
</feature>
<organism evidence="10 11">
    <name type="scientific">Candidatus Dojkabacteria bacterium</name>
    <dbReference type="NCBI Taxonomy" id="2099670"/>
    <lineage>
        <taxon>Bacteria</taxon>
        <taxon>Candidatus Dojkabacteria</taxon>
    </lineage>
</organism>
<evidence type="ECO:0000259" key="9">
    <source>
        <dbReference type="PROSITE" id="PS51755"/>
    </source>
</evidence>
<dbReference type="Proteomes" id="UP000576550">
    <property type="component" value="Unassembled WGS sequence"/>
</dbReference>
<dbReference type="FunFam" id="1.10.10.10:FF:000005">
    <property type="entry name" value="Two-component system response regulator"/>
    <property type="match status" value="1"/>
</dbReference>
<evidence type="ECO:0000259" key="8">
    <source>
        <dbReference type="PROSITE" id="PS50110"/>
    </source>
</evidence>
<evidence type="ECO:0000313" key="10">
    <source>
        <dbReference type="EMBL" id="HHX99593.1"/>
    </source>
</evidence>
<evidence type="ECO:0000256" key="2">
    <source>
        <dbReference type="ARBA" id="ARBA00023012"/>
    </source>
</evidence>
<reference evidence="10 11" key="1">
    <citation type="journal article" date="2020" name="Biotechnol. Biofuels">
        <title>New insights from the biogas microbiome by comprehensive genome-resolved metagenomics of nearly 1600 species originating from multiple anaerobic digesters.</title>
        <authorList>
            <person name="Campanaro S."/>
            <person name="Treu L."/>
            <person name="Rodriguez-R L.M."/>
            <person name="Kovalovszki A."/>
            <person name="Ziels R.M."/>
            <person name="Maus I."/>
            <person name="Zhu X."/>
            <person name="Kougias P.G."/>
            <person name="Basile A."/>
            <person name="Luo G."/>
            <person name="Schluter A."/>
            <person name="Konstantinidis K.T."/>
            <person name="Angelidaki I."/>
        </authorList>
    </citation>
    <scope>NUCLEOTIDE SEQUENCE [LARGE SCALE GENOMIC DNA]</scope>
    <source>
        <strain evidence="10">AS05jafATM_89</strain>
    </source>
</reference>
<dbReference type="Gene3D" id="3.40.50.2300">
    <property type="match status" value="1"/>
</dbReference>
<protein>
    <submittedName>
        <fullName evidence="10">Response regulator transcription factor</fullName>
    </submittedName>
</protein>
<dbReference type="InterPro" id="IPR011006">
    <property type="entry name" value="CheY-like_superfamily"/>
</dbReference>
<dbReference type="Gene3D" id="1.10.10.10">
    <property type="entry name" value="Winged helix-like DNA-binding domain superfamily/Winged helix DNA-binding domain"/>
    <property type="match status" value="1"/>
</dbReference>
<dbReference type="InterPro" id="IPR036388">
    <property type="entry name" value="WH-like_DNA-bd_sf"/>
</dbReference>